<keyword evidence="3" id="KW-1185">Reference proteome</keyword>
<feature type="region of interest" description="Disordered" evidence="1">
    <location>
        <begin position="174"/>
        <end position="198"/>
    </location>
</feature>
<dbReference type="EMBL" id="ML996570">
    <property type="protein sequence ID" value="KAF2758988.1"/>
    <property type="molecule type" value="Genomic_DNA"/>
</dbReference>
<evidence type="ECO:0000256" key="1">
    <source>
        <dbReference type="SAM" id="MobiDB-lite"/>
    </source>
</evidence>
<organism evidence="2 3">
    <name type="scientific">Pseudovirgaria hyperparasitica</name>
    <dbReference type="NCBI Taxonomy" id="470096"/>
    <lineage>
        <taxon>Eukaryota</taxon>
        <taxon>Fungi</taxon>
        <taxon>Dikarya</taxon>
        <taxon>Ascomycota</taxon>
        <taxon>Pezizomycotina</taxon>
        <taxon>Dothideomycetes</taxon>
        <taxon>Dothideomycetes incertae sedis</taxon>
        <taxon>Acrospermales</taxon>
        <taxon>Acrospermaceae</taxon>
        <taxon>Pseudovirgaria</taxon>
    </lineage>
</organism>
<name>A0A6A6W7W2_9PEZI</name>
<dbReference type="GeneID" id="54481878"/>
<gene>
    <name evidence="2" type="ORF">EJ05DRAFT_328421</name>
</gene>
<accession>A0A6A6W7W2</accession>
<feature type="compositionally biased region" description="Polar residues" evidence="1">
    <location>
        <begin position="115"/>
        <end position="148"/>
    </location>
</feature>
<dbReference type="Proteomes" id="UP000799437">
    <property type="component" value="Unassembled WGS sequence"/>
</dbReference>
<sequence>MRCRRRMYKHDKRSWYGMPYDASCLLIYRNSLPTTHLLTHSLPTTHSQLLTPNYPLTHKNKTIFQSHVISHFRFHSTSFYFISFPFSTCFHTPRPTSNDTISLSHSLTHSLQSHNPTNRLQYHKPSLQTSPNLQTSPSSHKNASLCSQSHTYPHTDHIHHRAICPCPPLPFPSPLSPSPNSPDSPKKTTSPPLPSLVV</sequence>
<dbReference type="AlphaFoldDB" id="A0A6A6W7W2"/>
<evidence type="ECO:0000313" key="2">
    <source>
        <dbReference type="EMBL" id="KAF2758988.1"/>
    </source>
</evidence>
<protein>
    <submittedName>
        <fullName evidence="2">Uncharacterized protein</fullName>
    </submittedName>
</protein>
<evidence type="ECO:0000313" key="3">
    <source>
        <dbReference type="Proteomes" id="UP000799437"/>
    </source>
</evidence>
<reference evidence="2" key="1">
    <citation type="journal article" date="2020" name="Stud. Mycol.">
        <title>101 Dothideomycetes genomes: a test case for predicting lifestyles and emergence of pathogens.</title>
        <authorList>
            <person name="Haridas S."/>
            <person name="Albert R."/>
            <person name="Binder M."/>
            <person name="Bloem J."/>
            <person name="Labutti K."/>
            <person name="Salamov A."/>
            <person name="Andreopoulos B."/>
            <person name="Baker S."/>
            <person name="Barry K."/>
            <person name="Bills G."/>
            <person name="Bluhm B."/>
            <person name="Cannon C."/>
            <person name="Castanera R."/>
            <person name="Culley D."/>
            <person name="Daum C."/>
            <person name="Ezra D."/>
            <person name="Gonzalez J."/>
            <person name="Henrissat B."/>
            <person name="Kuo A."/>
            <person name="Liang C."/>
            <person name="Lipzen A."/>
            <person name="Lutzoni F."/>
            <person name="Magnuson J."/>
            <person name="Mondo S."/>
            <person name="Nolan M."/>
            <person name="Ohm R."/>
            <person name="Pangilinan J."/>
            <person name="Park H.-J."/>
            <person name="Ramirez L."/>
            <person name="Alfaro M."/>
            <person name="Sun H."/>
            <person name="Tritt A."/>
            <person name="Yoshinaga Y."/>
            <person name="Zwiers L.-H."/>
            <person name="Turgeon B."/>
            <person name="Goodwin S."/>
            <person name="Spatafora J."/>
            <person name="Crous P."/>
            <person name="Grigoriev I."/>
        </authorList>
    </citation>
    <scope>NUCLEOTIDE SEQUENCE</scope>
    <source>
        <strain evidence="2">CBS 121739</strain>
    </source>
</reference>
<feature type="region of interest" description="Disordered" evidence="1">
    <location>
        <begin position="107"/>
        <end position="148"/>
    </location>
</feature>
<dbReference type="RefSeq" id="XP_033601439.1">
    <property type="nucleotide sequence ID" value="XM_033740824.1"/>
</dbReference>
<proteinExistence type="predicted"/>